<evidence type="ECO:0000313" key="9">
    <source>
        <dbReference type="Proteomes" id="UP001592531"/>
    </source>
</evidence>
<dbReference type="SUPFAM" id="SSF46894">
    <property type="entry name" value="C-terminal effector domain of the bipartite response regulators"/>
    <property type="match status" value="1"/>
</dbReference>
<proteinExistence type="predicted"/>
<gene>
    <name evidence="8" type="ORF">ACEZDE_00985</name>
</gene>
<dbReference type="InterPro" id="IPR039420">
    <property type="entry name" value="WalR-like"/>
</dbReference>
<keyword evidence="3" id="KW-0238">DNA-binding</keyword>
<keyword evidence="9" id="KW-1185">Reference proteome</keyword>
<dbReference type="Pfam" id="PF00196">
    <property type="entry name" value="GerE"/>
    <property type="match status" value="1"/>
</dbReference>
<evidence type="ECO:0000259" key="6">
    <source>
        <dbReference type="PROSITE" id="PS50043"/>
    </source>
</evidence>
<sequence>MRAVIAEDSLLLRIGVVKVLEAAGFEVCAQVADAEGLLDAVEEHRPDIAVVDVRMPPGFTDEGVRAALVIRRQYPRTAVLLLSQYVEERYAADLLAANTSGVGYLLKQRVADVEEFAEAVRRVAAGGTALDPQVVAQLLVRRHSDPLDRLTPREREVLELMAGGRSNSGIAAELVVSESAVAKHINSIFTKLDLPKADADHRRVLAVLRFLGLASA</sequence>
<evidence type="ECO:0000256" key="2">
    <source>
        <dbReference type="ARBA" id="ARBA00023015"/>
    </source>
</evidence>
<dbReference type="SUPFAM" id="SSF52172">
    <property type="entry name" value="CheY-like"/>
    <property type="match status" value="1"/>
</dbReference>
<evidence type="ECO:0000256" key="3">
    <source>
        <dbReference type="ARBA" id="ARBA00023125"/>
    </source>
</evidence>
<dbReference type="CDD" id="cd06170">
    <property type="entry name" value="LuxR_C_like"/>
    <property type="match status" value="1"/>
</dbReference>
<dbReference type="PROSITE" id="PS50110">
    <property type="entry name" value="RESPONSE_REGULATORY"/>
    <property type="match status" value="1"/>
</dbReference>
<keyword evidence="2" id="KW-0805">Transcription regulation</keyword>
<dbReference type="Gene3D" id="3.40.50.2300">
    <property type="match status" value="1"/>
</dbReference>
<keyword evidence="4" id="KW-0804">Transcription</keyword>
<dbReference type="Proteomes" id="UP001592531">
    <property type="component" value="Unassembled WGS sequence"/>
</dbReference>
<dbReference type="InterPro" id="IPR000792">
    <property type="entry name" value="Tscrpt_reg_LuxR_C"/>
</dbReference>
<dbReference type="InterPro" id="IPR001789">
    <property type="entry name" value="Sig_transdc_resp-reg_receiver"/>
</dbReference>
<reference evidence="8 9" key="1">
    <citation type="submission" date="2024-09" db="EMBL/GenBank/DDBJ databases">
        <authorList>
            <person name="Lee S.D."/>
        </authorList>
    </citation>
    <scope>NUCLEOTIDE SEQUENCE [LARGE SCALE GENOMIC DNA]</scope>
    <source>
        <strain evidence="8 9">N8-3</strain>
    </source>
</reference>
<dbReference type="SMART" id="SM00421">
    <property type="entry name" value="HTH_LUXR"/>
    <property type="match status" value="1"/>
</dbReference>
<feature type="domain" description="HTH luxR-type" evidence="6">
    <location>
        <begin position="143"/>
        <end position="214"/>
    </location>
</feature>
<evidence type="ECO:0000256" key="5">
    <source>
        <dbReference type="PROSITE-ProRule" id="PRU00169"/>
    </source>
</evidence>
<dbReference type="PROSITE" id="PS50043">
    <property type="entry name" value="HTH_LUXR_2"/>
    <property type="match status" value="1"/>
</dbReference>
<dbReference type="InterPro" id="IPR058245">
    <property type="entry name" value="NreC/VraR/RcsB-like_REC"/>
</dbReference>
<evidence type="ECO:0000256" key="1">
    <source>
        <dbReference type="ARBA" id="ARBA00022553"/>
    </source>
</evidence>
<dbReference type="PANTHER" id="PTHR43214">
    <property type="entry name" value="TWO-COMPONENT RESPONSE REGULATOR"/>
    <property type="match status" value="1"/>
</dbReference>
<comment type="caution">
    <text evidence="8">The sequence shown here is derived from an EMBL/GenBank/DDBJ whole genome shotgun (WGS) entry which is preliminary data.</text>
</comment>
<dbReference type="PANTHER" id="PTHR43214:SF24">
    <property type="entry name" value="TRANSCRIPTIONAL REGULATORY PROTEIN NARL-RELATED"/>
    <property type="match status" value="1"/>
</dbReference>
<feature type="domain" description="Response regulatory" evidence="7">
    <location>
        <begin position="2"/>
        <end position="122"/>
    </location>
</feature>
<dbReference type="EMBL" id="JBHFAB010000001">
    <property type="protein sequence ID" value="MFC1415225.1"/>
    <property type="molecule type" value="Genomic_DNA"/>
</dbReference>
<dbReference type="InterPro" id="IPR011006">
    <property type="entry name" value="CheY-like_superfamily"/>
</dbReference>
<evidence type="ECO:0000259" key="7">
    <source>
        <dbReference type="PROSITE" id="PS50110"/>
    </source>
</evidence>
<dbReference type="RefSeq" id="WP_380530559.1">
    <property type="nucleotide sequence ID" value="NZ_JBHFAB010000001.1"/>
</dbReference>
<keyword evidence="1 5" id="KW-0597">Phosphoprotein</keyword>
<dbReference type="SMART" id="SM00448">
    <property type="entry name" value="REC"/>
    <property type="match status" value="1"/>
</dbReference>
<evidence type="ECO:0000256" key="4">
    <source>
        <dbReference type="ARBA" id="ARBA00023163"/>
    </source>
</evidence>
<name>A0ABV6VNA9_9ACTN</name>
<dbReference type="CDD" id="cd17535">
    <property type="entry name" value="REC_NarL-like"/>
    <property type="match status" value="1"/>
</dbReference>
<organism evidence="8 9">
    <name type="scientific">Streptacidiphilus cavernicola</name>
    <dbReference type="NCBI Taxonomy" id="3342716"/>
    <lineage>
        <taxon>Bacteria</taxon>
        <taxon>Bacillati</taxon>
        <taxon>Actinomycetota</taxon>
        <taxon>Actinomycetes</taxon>
        <taxon>Kitasatosporales</taxon>
        <taxon>Streptomycetaceae</taxon>
        <taxon>Streptacidiphilus</taxon>
    </lineage>
</organism>
<dbReference type="Pfam" id="PF00072">
    <property type="entry name" value="Response_reg"/>
    <property type="match status" value="1"/>
</dbReference>
<dbReference type="PRINTS" id="PR00038">
    <property type="entry name" value="HTHLUXR"/>
</dbReference>
<accession>A0ABV6VNA9</accession>
<feature type="modified residue" description="4-aspartylphosphate" evidence="5">
    <location>
        <position position="52"/>
    </location>
</feature>
<evidence type="ECO:0000313" key="8">
    <source>
        <dbReference type="EMBL" id="MFC1415225.1"/>
    </source>
</evidence>
<dbReference type="InterPro" id="IPR016032">
    <property type="entry name" value="Sig_transdc_resp-reg_C-effctor"/>
</dbReference>
<protein>
    <submittedName>
        <fullName evidence="8">Response regulator</fullName>
    </submittedName>
</protein>